<evidence type="ECO:0000256" key="4">
    <source>
        <dbReference type="ARBA" id="ARBA00022801"/>
    </source>
</evidence>
<organism evidence="10 11">
    <name type="scientific">Myriangium duriaei CBS 260.36</name>
    <dbReference type="NCBI Taxonomy" id="1168546"/>
    <lineage>
        <taxon>Eukaryota</taxon>
        <taxon>Fungi</taxon>
        <taxon>Dikarya</taxon>
        <taxon>Ascomycota</taxon>
        <taxon>Pezizomycotina</taxon>
        <taxon>Dothideomycetes</taxon>
        <taxon>Dothideomycetidae</taxon>
        <taxon>Myriangiales</taxon>
        <taxon>Myriangiaceae</taxon>
        <taxon>Myriangium</taxon>
    </lineage>
</organism>
<feature type="active site" description="Charge relay system" evidence="6">
    <location>
        <position position="334"/>
    </location>
</feature>
<dbReference type="EMBL" id="ML996082">
    <property type="protein sequence ID" value="KAF2156361.1"/>
    <property type="molecule type" value="Genomic_DNA"/>
</dbReference>
<feature type="chain" id="PRO_5040196766" evidence="7">
    <location>
        <begin position="20"/>
        <end position="389"/>
    </location>
</feature>
<evidence type="ECO:0000256" key="2">
    <source>
        <dbReference type="ARBA" id="ARBA00022670"/>
    </source>
</evidence>
<dbReference type="SUPFAM" id="SSF52743">
    <property type="entry name" value="Subtilisin-like"/>
    <property type="match status" value="1"/>
</dbReference>
<dbReference type="Pfam" id="PF05922">
    <property type="entry name" value="Inhibitor_I9"/>
    <property type="match status" value="1"/>
</dbReference>
<dbReference type="InterPro" id="IPR050131">
    <property type="entry name" value="Peptidase_S8_subtilisin-like"/>
</dbReference>
<dbReference type="PROSITE" id="PS00137">
    <property type="entry name" value="SUBTILASE_HIS"/>
    <property type="match status" value="1"/>
</dbReference>
<keyword evidence="11" id="KW-1185">Reference proteome</keyword>
<keyword evidence="3 7" id="KW-0732">Signal</keyword>
<dbReference type="PRINTS" id="PR00723">
    <property type="entry name" value="SUBTILISIN"/>
</dbReference>
<dbReference type="PROSITE" id="PS51892">
    <property type="entry name" value="SUBTILASE"/>
    <property type="match status" value="1"/>
</dbReference>
<evidence type="ECO:0000256" key="1">
    <source>
        <dbReference type="ARBA" id="ARBA00011073"/>
    </source>
</evidence>
<sequence>MHFSQTGIVLVNLLYLVSAAPVQHDPYNPSDKYIITLKAGVNLAKHKSYVQDLHVQTDPEFRGLYEEYEVGDFRGYAGHFNQSVVEHLSNHEDVQAIEPSQVLKAARIVEEATPNFGLGHISHRNPRSPRSYVYDNAASGGTFAYILDSGINTRHPDFERRATMGFNADPLHRPGDAYGHGTHIAGVVGSKTYGVAKKCKMIGVKVMHDGQTITDVAIKGYQWAVKDIIKRRRQGKAVISISMSGPKSQAFNTAIGEAFSKGITTVVAAGNLNQDANNHSPSSAYGAIVVGATDNRRTRATFSNWGSRIDLFAAGVDIPSTSNRGGAARNSGTSVAAAHVAGLVLYLKTLRSLPDSRATKSYLLSIATTQSVGATNGSPNKFAYNNSGK</sequence>
<proteinExistence type="inferred from homology"/>
<keyword evidence="2 6" id="KW-0645">Protease</keyword>
<dbReference type="Pfam" id="PF00082">
    <property type="entry name" value="Peptidase_S8"/>
    <property type="match status" value="1"/>
</dbReference>
<feature type="active site" description="Charge relay system" evidence="6">
    <location>
        <position position="148"/>
    </location>
</feature>
<dbReference type="AlphaFoldDB" id="A0A9P4J787"/>
<name>A0A9P4J787_9PEZI</name>
<dbReference type="PANTHER" id="PTHR43806:SF13">
    <property type="entry name" value="SUBTILASE-TYPE PROTEINASE RRT12"/>
    <property type="match status" value="1"/>
</dbReference>
<evidence type="ECO:0000313" key="10">
    <source>
        <dbReference type="EMBL" id="KAF2156361.1"/>
    </source>
</evidence>
<dbReference type="PANTHER" id="PTHR43806">
    <property type="entry name" value="PEPTIDASE S8"/>
    <property type="match status" value="1"/>
</dbReference>
<feature type="domain" description="Peptidase S8/S53" evidence="8">
    <location>
        <begin position="146"/>
        <end position="370"/>
    </location>
</feature>
<dbReference type="GO" id="GO:0004252">
    <property type="term" value="F:serine-type endopeptidase activity"/>
    <property type="evidence" value="ECO:0007669"/>
    <property type="project" value="UniProtKB-UniRule"/>
</dbReference>
<evidence type="ECO:0000313" key="11">
    <source>
        <dbReference type="Proteomes" id="UP000799439"/>
    </source>
</evidence>
<dbReference type="Gene3D" id="3.40.50.200">
    <property type="entry name" value="Peptidase S8/S53 domain"/>
    <property type="match status" value="1"/>
</dbReference>
<evidence type="ECO:0000259" key="8">
    <source>
        <dbReference type="Pfam" id="PF00082"/>
    </source>
</evidence>
<evidence type="ECO:0000256" key="5">
    <source>
        <dbReference type="ARBA" id="ARBA00022825"/>
    </source>
</evidence>
<evidence type="ECO:0000256" key="7">
    <source>
        <dbReference type="SAM" id="SignalP"/>
    </source>
</evidence>
<dbReference type="CDD" id="cd04077">
    <property type="entry name" value="Peptidases_S8_PCSK9_ProteinaseK_like"/>
    <property type="match status" value="1"/>
</dbReference>
<comment type="caution">
    <text evidence="10">The sequence shown here is derived from an EMBL/GenBank/DDBJ whole genome shotgun (WGS) entry which is preliminary data.</text>
</comment>
<evidence type="ECO:0000256" key="3">
    <source>
        <dbReference type="ARBA" id="ARBA00022729"/>
    </source>
</evidence>
<protein>
    <submittedName>
        <fullName evidence="10">Subtilisin-like protein</fullName>
    </submittedName>
</protein>
<reference evidence="10" key="1">
    <citation type="journal article" date="2020" name="Stud. Mycol.">
        <title>101 Dothideomycetes genomes: a test case for predicting lifestyles and emergence of pathogens.</title>
        <authorList>
            <person name="Haridas S."/>
            <person name="Albert R."/>
            <person name="Binder M."/>
            <person name="Bloem J."/>
            <person name="Labutti K."/>
            <person name="Salamov A."/>
            <person name="Andreopoulos B."/>
            <person name="Baker S."/>
            <person name="Barry K."/>
            <person name="Bills G."/>
            <person name="Bluhm B."/>
            <person name="Cannon C."/>
            <person name="Castanera R."/>
            <person name="Culley D."/>
            <person name="Daum C."/>
            <person name="Ezra D."/>
            <person name="Gonzalez J."/>
            <person name="Henrissat B."/>
            <person name="Kuo A."/>
            <person name="Liang C."/>
            <person name="Lipzen A."/>
            <person name="Lutzoni F."/>
            <person name="Magnuson J."/>
            <person name="Mondo S."/>
            <person name="Nolan M."/>
            <person name="Ohm R."/>
            <person name="Pangilinan J."/>
            <person name="Park H.-J."/>
            <person name="Ramirez L."/>
            <person name="Alfaro M."/>
            <person name="Sun H."/>
            <person name="Tritt A."/>
            <person name="Yoshinaga Y."/>
            <person name="Zwiers L.-H."/>
            <person name="Turgeon B."/>
            <person name="Goodwin S."/>
            <person name="Spatafora J."/>
            <person name="Crous P."/>
            <person name="Grigoriev I."/>
        </authorList>
    </citation>
    <scope>NUCLEOTIDE SEQUENCE</scope>
    <source>
        <strain evidence="10">CBS 260.36</strain>
    </source>
</reference>
<dbReference type="InterPro" id="IPR010259">
    <property type="entry name" value="S8pro/Inhibitor_I9"/>
</dbReference>
<dbReference type="InterPro" id="IPR036852">
    <property type="entry name" value="Peptidase_S8/S53_dom_sf"/>
</dbReference>
<dbReference type="GO" id="GO:0006508">
    <property type="term" value="P:proteolysis"/>
    <property type="evidence" value="ECO:0007669"/>
    <property type="project" value="UniProtKB-KW"/>
</dbReference>
<gene>
    <name evidence="10" type="ORF">K461DRAFT_284836</name>
</gene>
<evidence type="ECO:0000259" key="9">
    <source>
        <dbReference type="Pfam" id="PF05922"/>
    </source>
</evidence>
<dbReference type="InterPro" id="IPR015500">
    <property type="entry name" value="Peptidase_S8_subtilisin-rel"/>
</dbReference>
<evidence type="ECO:0000256" key="6">
    <source>
        <dbReference type="PROSITE-ProRule" id="PRU01240"/>
    </source>
</evidence>
<feature type="signal peptide" evidence="7">
    <location>
        <begin position="1"/>
        <end position="19"/>
    </location>
</feature>
<dbReference type="InterPro" id="IPR022398">
    <property type="entry name" value="Peptidase_S8_His-AS"/>
</dbReference>
<feature type="domain" description="Inhibitor I9" evidence="9">
    <location>
        <begin position="32"/>
        <end position="105"/>
    </location>
</feature>
<dbReference type="OrthoDB" id="206201at2759"/>
<accession>A0A9P4J787</accession>
<dbReference type="SUPFAM" id="SSF54897">
    <property type="entry name" value="Protease propeptides/inhibitors"/>
    <property type="match status" value="1"/>
</dbReference>
<dbReference type="InterPro" id="IPR034193">
    <property type="entry name" value="PCSK9_ProteinaseK-like"/>
</dbReference>
<comment type="similarity">
    <text evidence="1 6">Belongs to the peptidase S8 family.</text>
</comment>
<feature type="active site" description="Charge relay system" evidence="6">
    <location>
        <position position="180"/>
    </location>
</feature>
<dbReference type="Gene3D" id="3.30.70.80">
    <property type="entry name" value="Peptidase S8 propeptide/proteinase inhibitor I9"/>
    <property type="match status" value="1"/>
</dbReference>
<dbReference type="InterPro" id="IPR000209">
    <property type="entry name" value="Peptidase_S8/S53_dom"/>
</dbReference>
<keyword evidence="4 6" id="KW-0378">Hydrolase</keyword>
<dbReference type="PROSITE" id="PS00136">
    <property type="entry name" value="SUBTILASE_ASP"/>
    <property type="match status" value="1"/>
</dbReference>
<dbReference type="Proteomes" id="UP000799439">
    <property type="component" value="Unassembled WGS sequence"/>
</dbReference>
<keyword evidence="5 6" id="KW-0720">Serine protease</keyword>
<dbReference type="InterPro" id="IPR023827">
    <property type="entry name" value="Peptidase_S8_Asp-AS"/>
</dbReference>
<dbReference type="InterPro" id="IPR037045">
    <property type="entry name" value="S8pro/Inhibitor_I9_sf"/>
</dbReference>